<dbReference type="OrthoDB" id="420380at2759"/>
<comment type="caution">
    <text evidence="8">The sequence shown here is derived from an EMBL/GenBank/DDBJ whole genome shotgun (WGS) entry which is preliminary data.</text>
</comment>
<evidence type="ECO:0000256" key="2">
    <source>
        <dbReference type="ARBA" id="ARBA00022723"/>
    </source>
</evidence>
<dbReference type="InterPro" id="IPR005123">
    <property type="entry name" value="Oxoglu/Fe-dep_dioxygenase_dom"/>
</dbReference>
<organism evidence="8 9">
    <name type="scientific">Triparma columacea</name>
    <dbReference type="NCBI Taxonomy" id="722753"/>
    <lineage>
        <taxon>Eukaryota</taxon>
        <taxon>Sar</taxon>
        <taxon>Stramenopiles</taxon>
        <taxon>Ochrophyta</taxon>
        <taxon>Bolidophyceae</taxon>
        <taxon>Parmales</taxon>
        <taxon>Triparmaceae</taxon>
        <taxon>Triparma</taxon>
    </lineage>
</organism>
<dbReference type="EMBL" id="BRYA01000634">
    <property type="protein sequence ID" value="GMI26640.1"/>
    <property type="molecule type" value="Genomic_DNA"/>
</dbReference>
<dbReference type="InterPro" id="IPR045054">
    <property type="entry name" value="P4HA-like"/>
</dbReference>
<keyword evidence="9" id="KW-1185">Reference proteome</keyword>
<evidence type="ECO:0000313" key="9">
    <source>
        <dbReference type="Proteomes" id="UP001165065"/>
    </source>
</evidence>
<name>A0A9W7FXZ9_9STRA</name>
<feature type="domain" description="Fe2OG dioxygenase" evidence="7">
    <location>
        <begin position="216"/>
        <end position="332"/>
    </location>
</feature>
<dbReference type="PANTHER" id="PTHR10869:SF229">
    <property type="entry name" value="PROLYL 4-HYDROXYLASE ALPHA SUBUNIT DOMAIN-CONTAINING PROTEIN"/>
    <property type="match status" value="1"/>
</dbReference>
<feature type="region of interest" description="Disordered" evidence="6">
    <location>
        <begin position="1"/>
        <end position="64"/>
    </location>
</feature>
<dbReference type="PANTHER" id="PTHR10869">
    <property type="entry name" value="PROLYL 4-HYDROXYLASE ALPHA SUBUNIT"/>
    <property type="match status" value="1"/>
</dbReference>
<feature type="compositionally biased region" description="Polar residues" evidence="6">
    <location>
        <begin position="11"/>
        <end position="23"/>
    </location>
</feature>
<evidence type="ECO:0000259" key="7">
    <source>
        <dbReference type="PROSITE" id="PS51471"/>
    </source>
</evidence>
<dbReference type="PROSITE" id="PS51471">
    <property type="entry name" value="FE2OG_OXY"/>
    <property type="match status" value="1"/>
</dbReference>
<keyword evidence="4" id="KW-0560">Oxidoreductase</keyword>
<dbReference type="GO" id="GO:0005783">
    <property type="term" value="C:endoplasmic reticulum"/>
    <property type="evidence" value="ECO:0007669"/>
    <property type="project" value="TreeGrafter"/>
</dbReference>
<dbReference type="InterPro" id="IPR006620">
    <property type="entry name" value="Pro_4_hyd_alph"/>
</dbReference>
<dbReference type="GO" id="GO:0004656">
    <property type="term" value="F:procollagen-proline 4-dioxygenase activity"/>
    <property type="evidence" value="ECO:0007669"/>
    <property type="project" value="TreeGrafter"/>
</dbReference>
<dbReference type="Pfam" id="PF13640">
    <property type="entry name" value="2OG-FeII_Oxy_3"/>
    <property type="match status" value="1"/>
</dbReference>
<accession>A0A9W7FXZ9</accession>
<evidence type="ECO:0000313" key="8">
    <source>
        <dbReference type="EMBL" id="GMI26640.1"/>
    </source>
</evidence>
<dbReference type="GO" id="GO:0005506">
    <property type="term" value="F:iron ion binding"/>
    <property type="evidence" value="ECO:0007669"/>
    <property type="project" value="InterPro"/>
</dbReference>
<dbReference type="SMART" id="SM00702">
    <property type="entry name" value="P4Hc"/>
    <property type="match status" value="1"/>
</dbReference>
<feature type="compositionally biased region" description="Polar residues" evidence="6">
    <location>
        <begin position="50"/>
        <end position="64"/>
    </location>
</feature>
<sequence length="373" mass="40946">MADTPPHPFSLISSQIPYDSNIRSKTRLDAGFGTGKASKKAKSKKTGGSNLNPTHQSKKSNNIFNSEEPSLTEAMQKRRHSSSVSTLPTTFPQLNMEAQDSLISIDPNDVPPTKDQVMAIARNVYGFEGLDAGRVTVKHFDPLVLEVEGFFSEEECDKYVAMSKVGVESPVVGNDKYSKEHRKSKTFHHRYSESSELLGSALDILGLENTEEELGRFEEPQTVLYEDGDYFSWHLDALGMSSDEVRGSGGANAKCGQRVVTMLVYLNDVPEGGRTCFRDLKGCDVKPEKGKAVIFFPSLGGIEGCPADIRTLHKGEEMGGGEKYIAQLWGRERGGYCPTAWDGDGRCVREGVEGVRRWREEKGMGTGMGTGNN</sequence>
<evidence type="ECO:0000256" key="6">
    <source>
        <dbReference type="SAM" id="MobiDB-lite"/>
    </source>
</evidence>
<keyword evidence="5" id="KW-0408">Iron</keyword>
<dbReference type="InterPro" id="IPR044862">
    <property type="entry name" value="Pro_4_hyd_alph_FE2OG_OXY"/>
</dbReference>
<evidence type="ECO:0000256" key="5">
    <source>
        <dbReference type="ARBA" id="ARBA00023004"/>
    </source>
</evidence>
<evidence type="ECO:0000256" key="1">
    <source>
        <dbReference type="ARBA" id="ARBA00001961"/>
    </source>
</evidence>
<keyword evidence="3" id="KW-0223">Dioxygenase</keyword>
<evidence type="ECO:0000256" key="4">
    <source>
        <dbReference type="ARBA" id="ARBA00023002"/>
    </source>
</evidence>
<reference evidence="9" key="1">
    <citation type="journal article" date="2023" name="Commun. Biol.">
        <title>Genome analysis of Parmales, the sister group of diatoms, reveals the evolutionary specialization of diatoms from phago-mixotrophs to photoautotrophs.</title>
        <authorList>
            <person name="Ban H."/>
            <person name="Sato S."/>
            <person name="Yoshikawa S."/>
            <person name="Yamada K."/>
            <person name="Nakamura Y."/>
            <person name="Ichinomiya M."/>
            <person name="Sato N."/>
            <person name="Blanc-Mathieu R."/>
            <person name="Endo H."/>
            <person name="Kuwata A."/>
            <person name="Ogata H."/>
        </authorList>
    </citation>
    <scope>NUCLEOTIDE SEQUENCE [LARGE SCALE GENOMIC DNA]</scope>
</reference>
<gene>
    <name evidence="8" type="ORF">TrCOL_g4202</name>
</gene>
<comment type="cofactor">
    <cofactor evidence="1">
        <name>L-ascorbate</name>
        <dbReference type="ChEBI" id="CHEBI:38290"/>
    </cofactor>
</comment>
<proteinExistence type="predicted"/>
<dbReference type="Proteomes" id="UP001165065">
    <property type="component" value="Unassembled WGS sequence"/>
</dbReference>
<dbReference type="GO" id="GO:0031418">
    <property type="term" value="F:L-ascorbic acid binding"/>
    <property type="evidence" value="ECO:0007669"/>
    <property type="project" value="InterPro"/>
</dbReference>
<dbReference type="Gene3D" id="2.60.120.620">
    <property type="entry name" value="q2cbj1_9rhob like domain"/>
    <property type="match status" value="1"/>
</dbReference>
<keyword evidence="2" id="KW-0479">Metal-binding</keyword>
<dbReference type="AlphaFoldDB" id="A0A9W7FXZ9"/>
<evidence type="ECO:0000256" key="3">
    <source>
        <dbReference type="ARBA" id="ARBA00022964"/>
    </source>
</evidence>
<protein>
    <recommendedName>
        <fullName evidence="7">Fe2OG dioxygenase domain-containing protein</fullName>
    </recommendedName>
</protein>